<name>A0A4U3A477_BACMY</name>
<accession>A0A4U3A477</accession>
<dbReference type="EMBL" id="SZOD01000634">
    <property type="protein sequence ID" value="TKI81952.1"/>
    <property type="molecule type" value="Genomic_DNA"/>
</dbReference>
<proteinExistence type="predicted"/>
<evidence type="ECO:0008006" key="3">
    <source>
        <dbReference type="Google" id="ProtNLM"/>
    </source>
</evidence>
<evidence type="ECO:0000313" key="2">
    <source>
        <dbReference type="Proteomes" id="UP000305524"/>
    </source>
</evidence>
<dbReference type="AlphaFoldDB" id="A0A4U3A477"/>
<dbReference type="RefSeq" id="WP_137058690.1">
    <property type="nucleotide sequence ID" value="NZ_SZOD01000634.1"/>
</dbReference>
<reference evidence="1 2" key="1">
    <citation type="journal article" date="2019" name="Environ. Microbiol.">
        <title>An active ?-lactamase is a part of an orchestrated cell wall stress resistance network of Bacillus subtilis and related rhizosphere species.</title>
        <authorList>
            <person name="Bucher T."/>
            <person name="Keren-Paz A."/>
            <person name="Hausser J."/>
            <person name="Olender T."/>
            <person name="Cytryn E."/>
            <person name="Kolodkin-Gal I."/>
        </authorList>
    </citation>
    <scope>NUCLEOTIDE SEQUENCE [LARGE SCALE GENOMIC DNA]</scope>
    <source>
        <strain evidence="1 2">I186</strain>
    </source>
</reference>
<sequence>MSKKIRKLKPKLIKELKELQKNRGEMQHFLTNFVLNLCHRSESMVFLRENYKPTDNGKLKDSKPFQVSVGLYVSSLVTCWETLFRDLFVFIVNNDNDIYNRIHSFLQEKNIELDTVDAMDISVSEYMSKQFNFQDLAQTCEAFNFLFDRTEEQITDYFDDAINTIGAFQCSRPNYILHWLQQGNIALVKKEIFDTLEEAFNIRHKVIHDGNFYMEVIPEQMARIESCFMIFPQFITAWLAIKYNQKRMVAFEKNGGTVMVLTTDFIENSAIKILDVSDFSAKDYIVVPDAK</sequence>
<protein>
    <recommendedName>
        <fullName evidence="3">RiboL-PSP-HEPN domain-containing protein</fullName>
    </recommendedName>
</protein>
<gene>
    <name evidence="1" type="ORF">FC701_23190</name>
</gene>
<comment type="caution">
    <text evidence="1">The sequence shown here is derived from an EMBL/GenBank/DDBJ whole genome shotgun (WGS) entry which is preliminary data.</text>
</comment>
<evidence type="ECO:0000313" key="1">
    <source>
        <dbReference type="EMBL" id="TKI81952.1"/>
    </source>
</evidence>
<organism evidence="1 2">
    <name type="scientific">Bacillus mycoides</name>
    <dbReference type="NCBI Taxonomy" id="1405"/>
    <lineage>
        <taxon>Bacteria</taxon>
        <taxon>Bacillati</taxon>
        <taxon>Bacillota</taxon>
        <taxon>Bacilli</taxon>
        <taxon>Bacillales</taxon>
        <taxon>Bacillaceae</taxon>
        <taxon>Bacillus</taxon>
        <taxon>Bacillus cereus group</taxon>
    </lineage>
</organism>
<dbReference type="Proteomes" id="UP000305524">
    <property type="component" value="Unassembled WGS sequence"/>
</dbReference>